<evidence type="ECO:0000256" key="2">
    <source>
        <dbReference type="ARBA" id="ARBA00010400"/>
    </source>
</evidence>
<reference evidence="7" key="1">
    <citation type="submission" date="2017-03" db="EMBL/GenBank/DDBJ databases">
        <title>Phytopthora megakarya and P. palmivora, two closely related causual agents of cacao black pod achieved similar genome size and gene model numbers by different mechanisms.</title>
        <authorList>
            <person name="Ali S."/>
            <person name="Shao J."/>
            <person name="Larry D.J."/>
            <person name="Kronmiller B."/>
            <person name="Shen D."/>
            <person name="Strem M.D."/>
            <person name="Melnick R.L."/>
            <person name="Guiltinan M.J."/>
            <person name="Tyler B.M."/>
            <person name="Meinhardt L.W."/>
            <person name="Bailey B.A."/>
        </authorList>
    </citation>
    <scope>NUCLEOTIDE SEQUENCE [LARGE SCALE GENOMIC DNA]</scope>
    <source>
        <strain evidence="7">zdho120</strain>
    </source>
</reference>
<organism evidence="6 7">
    <name type="scientific">Phytophthora megakarya</name>
    <dbReference type="NCBI Taxonomy" id="4795"/>
    <lineage>
        <taxon>Eukaryota</taxon>
        <taxon>Sar</taxon>
        <taxon>Stramenopiles</taxon>
        <taxon>Oomycota</taxon>
        <taxon>Peronosporomycetes</taxon>
        <taxon>Peronosporales</taxon>
        <taxon>Peronosporaceae</taxon>
        <taxon>Phytophthora</taxon>
    </lineage>
</organism>
<evidence type="ECO:0000313" key="6">
    <source>
        <dbReference type="EMBL" id="OWZ02067.1"/>
    </source>
</evidence>
<keyword evidence="7" id="KW-1185">Reference proteome</keyword>
<gene>
    <name evidence="6" type="ORF">PHMEG_00026437</name>
</gene>
<comment type="subcellular location">
    <subcellularLocation>
        <location evidence="1 5">Secreted</location>
    </subcellularLocation>
</comment>
<evidence type="ECO:0000256" key="5">
    <source>
        <dbReference type="RuleBase" id="RU367124"/>
    </source>
</evidence>
<feature type="chain" id="PRO_5028511848" description="RxLR effector protein" evidence="5">
    <location>
        <begin position="20"/>
        <end position="178"/>
    </location>
</feature>
<keyword evidence="4 5" id="KW-0732">Signal</keyword>
<evidence type="ECO:0000256" key="3">
    <source>
        <dbReference type="ARBA" id="ARBA00022525"/>
    </source>
</evidence>
<name>A0A225VBA6_9STRA</name>
<proteinExistence type="inferred from homology"/>
<comment type="similarity">
    <text evidence="2 5">Belongs to the RxLR effector family.</text>
</comment>
<dbReference type="Pfam" id="PF16810">
    <property type="entry name" value="RXLR"/>
    <property type="match status" value="1"/>
</dbReference>
<comment type="caution">
    <text evidence="6">The sequence shown here is derived from an EMBL/GenBank/DDBJ whole genome shotgun (WGS) entry which is preliminary data.</text>
</comment>
<protein>
    <recommendedName>
        <fullName evidence="5">RxLR effector protein</fullName>
    </recommendedName>
</protein>
<evidence type="ECO:0000256" key="4">
    <source>
        <dbReference type="ARBA" id="ARBA00022729"/>
    </source>
</evidence>
<evidence type="ECO:0000256" key="1">
    <source>
        <dbReference type="ARBA" id="ARBA00004613"/>
    </source>
</evidence>
<dbReference type="InterPro" id="IPR031825">
    <property type="entry name" value="RXLR"/>
</dbReference>
<feature type="signal peptide" evidence="5">
    <location>
        <begin position="1"/>
        <end position="19"/>
    </location>
</feature>
<keyword evidence="3 5" id="KW-0964">Secreted</keyword>
<dbReference type="AlphaFoldDB" id="A0A225VBA6"/>
<sequence>MNSHHILLAVAAILACSSATSVAIDQTKLLKIQTPNQVEPNDAVLKSKNNRLLRVHDVKTDDEERGKGDSAVRKAVAHADDFVLVDRAAAHMDDFVMVNRAAPNGMVMVGKAKPFGDFSIHAIGEMISNSQFKLEMFEKWDQFSLEVVKKNIGAKMLKDRSVAAMFEEYVRHKELRKL</sequence>
<comment type="function">
    <text evidence="5">Effector that suppresses plant defense responses during pathogen infection.</text>
</comment>
<dbReference type="GO" id="GO:0005576">
    <property type="term" value="C:extracellular region"/>
    <property type="evidence" value="ECO:0007669"/>
    <property type="project" value="UniProtKB-SubCell"/>
</dbReference>
<evidence type="ECO:0000313" key="7">
    <source>
        <dbReference type="Proteomes" id="UP000198211"/>
    </source>
</evidence>
<comment type="domain">
    <text evidence="5">The RxLR-dEER motif acts to carry the protein into the host cell cytoplasm through binding to cell surface phosphatidylinositol-3-phosphate.</text>
</comment>
<dbReference type="OrthoDB" id="94969at2759"/>
<dbReference type="Proteomes" id="UP000198211">
    <property type="component" value="Unassembled WGS sequence"/>
</dbReference>
<dbReference type="EMBL" id="NBNE01006421">
    <property type="protein sequence ID" value="OWZ02067.1"/>
    <property type="molecule type" value="Genomic_DNA"/>
</dbReference>
<accession>A0A225VBA6</accession>